<keyword evidence="1" id="KW-0723">Serine/threonine-protein kinase</keyword>
<reference evidence="3 4" key="1">
    <citation type="submission" date="2019-05" db="EMBL/GenBank/DDBJ databases">
        <title>Draft genome sequence of Actinomadura sp. 14C53.</title>
        <authorList>
            <person name="Saricaoglu S."/>
            <person name="Isik K."/>
        </authorList>
    </citation>
    <scope>NUCLEOTIDE SEQUENCE [LARGE SCALE GENOMIC DNA]</scope>
    <source>
        <strain evidence="3 4">14C53</strain>
    </source>
</reference>
<dbReference type="Proteomes" id="UP000309174">
    <property type="component" value="Unassembled WGS sequence"/>
</dbReference>
<dbReference type="InterPro" id="IPR003594">
    <property type="entry name" value="HATPase_dom"/>
</dbReference>
<keyword evidence="3" id="KW-0547">Nucleotide-binding</keyword>
<organism evidence="3 4">
    <name type="scientific">Actinomadura soli</name>
    <dbReference type="NCBI Taxonomy" id="2508997"/>
    <lineage>
        <taxon>Bacteria</taxon>
        <taxon>Bacillati</taxon>
        <taxon>Actinomycetota</taxon>
        <taxon>Actinomycetes</taxon>
        <taxon>Streptosporangiales</taxon>
        <taxon>Thermomonosporaceae</taxon>
        <taxon>Actinomadura</taxon>
    </lineage>
</organism>
<evidence type="ECO:0000256" key="1">
    <source>
        <dbReference type="ARBA" id="ARBA00022527"/>
    </source>
</evidence>
<dbReference type="RefSeq" id="WP_138648582.1">
    <property type="nucleotide sequence ID" value="NZ_VCKW01000198.1"/>
</dbReference>
<dbReference type="PANTHER" id="PTHR35526">
    <property type="entry name" value="ANTI-SIGMA-F FACTOR RSBW-RELATED"/>
    <property type="match status" value="1"/>
</dbReference>
<name>A0A5C4J476_9ACTN</name>
<dbReference type="PANTHER" id="PTHR35526:SF3">
    <property type="entry name" value="ANTI-SIGMA-F FACTOR RSBW"/>
    <property type="match status" value="1"/>
</dbReference>
<keyword evidence="1" id="KW-0418">Kinase</keyword>
<proteinExistence type="predicted"/>
<accession>A0A5C4J476</accession>
<keyword evidence="4" id="KW-1185">Reference proteome</keyword>
<sequence length="130" mass="14238">MTVPTLRFDALLLPGMDRASGHARRWLHDLLGEHPALGDASLCMSELITNALRYTESGRDGQIQVEVGHSEKVVRVTVIDDGGAETVPHLARVDEMAEGGRGLIIVAFLAASWGVERRGEGHAVWFEVRR</sequence>
<evidence type="ECO:0000259" key="2">
    <source>
        <dbReference type="Pfam" id="PF13581"/>
    </source>
</evidence>
<evidence type="ECO:0000313" key="3">
    <source>
        <dbReference type="EMBL" id="TMQ91623.1"/>
    </source>
</evidence>
<dbReference type="OrthoDB" id="3871793at2"/>
<dbReference type="GO" id="GO:0005524">
    <property type="term" value="F:ATP binding"/>
    <property type="evidence" value="ECO:0007669"/>
    <property type="project" value="UniProtKB-KW"/>
</dbReference>
<dbReference type="Pfam" id="PF13581">
    <property type="entry name" value="HATPase_c_2"/>
    <property type="match status" value="1"/>
</dbReference>
<feature type="domain" description="Histidine kinase/HSP90-like ATPase" evidence="2">
    <location>
        <begin position="23"/>
        <end position="126"/>
    </location>
</feature>
<keyword evidence="1" id="KW-0808">Transferase</keyword>
<dbReference type="CDD" id="cd16936">
    <property type="entry name" value="HATPase_RsbW-like"/>
    <property type="match status" value="1"/>
</dbReference>
<evidence type="ECO:0000313" key="4">
    <source>
        <dbReference type="Proteomes" id="UP000309174"/>
    </source>
</evidence>
<dbReference type="SUPFAM" id="SSF55874">
    <property type="entry name" value="ATPase domain of HSP90 chaperone/DNA topoisomerase II/histidine kinase"/>
    <property type="match status" value="1"/>
</dbReference>
<dbReference type="Gene3D" id="3.30.565.10">
    <property type="entry name" value="Histidine kinase-like ATPase, C-terminal domain"/>
    <property type="match status" value="1"/>
</dbReference>
<protein>
    <submittedName>
        <fullName evidence="3">ATP-binding protein</fullName>
    </submittedName>
</protein>
<dbReference type="GO" id="GO:0004674">
    <property type="term" value="F:protein serine/threonine kinase activity"/>
    <property type="evidence" value="ECO:0007669"/>
    <property type="project" value="UniProtKB-KW"/>
</dbReference>
<keyword evidence="3" id="KW-0067">ATP-binding</keyword>
<dbReference type="InterPro" id="IPR050267">
    <property type="entry name" value="Anti-sigma-factor_SerPK"/>
</dbReference>
<gene>
    <name evidence="3" type="ORF">ETD83_30055</name>
</gene>
<dbReference type="AlphaFoldDB" id="A0A5C4J476"/>
<dbReference type="InterPro" id="IPR036890">
    <property type="entry name" value="HATPase_C_sf"/>
</dbReference>
<comment type="caution">
    <text evidence="3">The sequence shown here is derived from an EMBL/GenBank/DDBJ whole genome shotgun (WGS) entry which is preliminary data.</text>
</comment>
<dbReference type="EMBL" id="VCKW01000198">
    <property type="protein sequence ID" value="TMQ91623.1"/>
    <property type="molecule type" value="Genomic_DNA"/>
</dbReference>